<keyword evidence="1" id="KW-0732">Signal</keyword>
<dbReference type="EMBL" id="JAQOWY010000162">
    <property type="protein sequence ID" value="KAK1848771.1"/>
    <property type="molecule type" value="Genomic_DNA"/>
</dbReference>
<evidence type="ECO:0008006" key="4">
    <source>
        <dbReference type="Google" id="ProtNLM"/>
    </source>
</evidence>
<name>A0AAD9AII7_9PEZI</name>
<gene>
    <name evidence="2" type="ORF">CCHR01_08610</name>
</gene>
<evidence type="ECO:0000313" key="3">
    <source>
        <dbReference type="Proteomes" id="UP001243330"/>
    </source>
</evidence>
<protein>
    <recommendedName>
        <fullName evidence="4">Hydrophobin</fullName>
    </recommendedName>
</protein>
<accession>A0AAD9AII7</accession>
<keyword evidence="3" id="KW-1185">Reference proteome</keyword>
<feature type="signal peptide" evidence="1">
    <location>
        <begin position="1"/>
        <end position="17"/>
    </location>
</feature>
<evidence type="ECO:0000313" key="2">
    <source>
        <dbReference type="EMBL" id="KAK1848771.1"/>
    </source>
</evidence>
<dbReference type="Proteomes" id="UP001243330">
    <property type="component" value="Unassembled WGS sequence"/>
</dbReference>
<sequence>MHFQLIAISAFLATALGLPFPSAGGLINISPAANVNLSNPVSCVGIANCNGGLGKPSSGSSGSPLA</sequence>
<feature type="chain" id="PRO_5042108229" description="Hydrophobin" evidence="1">
    <location>
        <begin position="18"/>
        <end position="66"/>
    </location>
</feature>
<evidence type="ECO:0000256" key="1">
    <source>
        <dbReference type="SAM" id="SignalP"/>
    </source>
</evidence>
<organism evidence="2 3">
    <name type="scientific">Colletotrichum chrysophilum</name>
    <dbReference type="NCBI Taxonomy" id="1836956"/>
    <lineage>
        <taxon>Eukaryota</taxon>
        <taxon>Fungi</taxon>
        <taxon>Dikarya</taxon>
        <taxon>Ascomycota</taxon>
        <taxon>Pezizomycotina</taxon>
        <taxon>Sordariomycetes</taxon>
        <taxon>Hypocreomycetidae</taxon>
        <taxon>Glomerellales</taxon>
        <taxon>Glomerellaceae</taxon>
        <taxon>Colletotrichum</taxon>
        <taxon>Colletotrichum gloeosporioides species complex</taxon>
    </lineage>
</organism>
<comment type="caution">
    <text evidence="2">The sequence shown here is derived from an EMBL/GenBank/DDBJ whole genome shotgun (WGS) entry which is preliminary data.</text>
</comment>
<reference evidence="2" key="1">
    <citation type="submission" date="2023-01" db="EMBL/GenBank/DDBJ databases">
        <title>Colletotrichum chrysophilum M932 genome sequence.</title>
        <authorList>
            <person name="Baroncelli R."/>
        </authorList>
    </citation>
    <scope>NUCLEOTIDE SEQUENCE</scope>
    <source>
        <strain evidence="2">M932</strain>
    </source>
</reference>
<dbReference type="AlphaFoldDB" id="A0AAD9AII7"/>
<proteinExistence type="predicted"/>